<name>A0A3P8PRU1_ASTCA</name>
<dbReference type="GeneTree" id="ENSGT00940000156658"/>
<dbReference type="FunFam" id="3.30.160.60:FF:000614">
    <property type="entry name" value="Zinc finger protein 142"/>
    <property type="match status" value="1"/>
</dbReference>
<gene>
    <name evidence="13" type="primary">ZFAT</name>
</gene>
<dbReference type="STRING" id="8154.ENSACLP00000019698"/>
<protein>
    <recommendedName>
        <fullName evidence="12">C2H2-type domain-containing protein</fullName>
    </recommendedName>
</protein>
<feature type="region of interest" description="Disordered" evidence="11">
    <location>
        <begin position="148"/>
        <end position="216"/>
    </location>
</feature>
<dbReference type="AlphaFoldDB" id="A0A3P8PRU1"/>
<accession>A0A3P8PRU1</accession>
<dbReference type="GO" id="GO:0005634">
    <property type="term" value="C:nucleus"/>
    <property type="evidence" value="ECO:0007669"/>
    <property type="project" value="UniProtKB-SubCell"/>
</dbReference>
<feature type="domain" description="C2H2-type" evidence="12">
    <location>
        <begin position="814"/>
        <end position="839"/>
    </location>
</feature>
<keyword evidence="5" id="KW-0862">Zinc</keyword>
<feature type="region of interest" description="Disordered" evidence="11">
    <location>
        <begin position="554"/>
        <end position="631"/>
    </location>
</feature>
<evidence type="ECO:0000256" key="2">
    <source>
        <dbReference type="ARBA" id="ARBA00022723"/>
    </source>
</evidence>
<keyword evidence="9" id="KW-0539">Nucleus</keyword>
<keyword evidence="6" id="KW-0805">Transcription regulation</keyword>
<dbReference type="FunFam" id="3.30.160.60:FF:000306">
    <property type="entry name" value="Zinc finger and AT-hook domain containing"/>
    <property type="match status" value="1"/>
</dbReference>
<dbReference type="PANTHER" id="PTHR24408:SF21">
    <property type="entry name" value="ZINC FINGER PROTEIN"/>
    <property type="match status" value="1"/>
</dbReference>
<comment type="subcellular location">
    <subcellularLocation>
        <location evidence="1">Nucleus</location>
    </subcellularLocation>
</comment>
<feature type="compositionally biased region" description="Polar residues" evidence="11">
    <location>
        <begin position="85"/>
        <end position="94"/>
    </location>
</feature>
<feature type="domain" description="C2H2-type" evidence="12">
    <location>
        <begin position="407"/>
        <end position="435"/>
    </location>
</feature>
<evidence type="ECO:0000256" key="7">
    <source>
        <dbReference type="ARBA" id="ARBA00023125"/>
    </source>
</evidence>
<evidence type="ECO:0000256" key="4">
    <source>
        <dbReference type="ARBA" id="ARBA00022771"/>
    </source>
</evidence>
<feature type="compositionally biased region" description="Basic and acidic residues" evidence="11">
    <location>
        <begin position="645"/>
        <end position="664"/>
    </location>
</feature>
<feature type="region of interest" description="Disordered" evidence="11">
    <location>
        <begin position="698"/>
        <end position="755"/>
    </location>
</feature>
<keyword evidence="3" id="KW-0677">Repeat</keyword>
<reference evidence="13" key="4">
    <citation type="submission" date="2025-09" db="UniProtKB">
        <authorList>
            <consortium name="Ensembl"/>
        </authorList>
    </citation>
    <scope>IDENTIFICATION</scope>
</reference>
<feature type="domain" description="C2H2-type" evidence="12">
    <location>
        <begin position="941"/>
        <end position="968"/>
    </location>
</feature>
<feature type="compositionally biased region" description="Basic and acidic residues" evidence="11">
    <location>
        <begin position="95"/>
        <end position="106"/>
    </location>
</feature>
<feature type="compositionally biased region" description="Basic residues" evidence="11">
    <location>
        <begin position="64"/>
        <end position="76"/>
    </location>
</feature>
<feature type="domain" description="C2H2-type" evidence="12">
    <location>
        <begin position="324"/>
        <end position="351"/>
    </location>
</feature>
<keyword evidence="14" id="KW-1185">Reference proteome</keyword>
<feature type="compositionally biased region" description="Polar residues" evidence="11">
    <location>
        <begin position="739"/>
        <end position="748"/>
    </location>
</feature>
<feature type="compositionally biased region" description="Basic and acidic residues" evidence="11">
    <location>
        <begin position="570"/>
        <end position="609"/>
    </location>
</feature>
<evidence type="ECO:0000256" key="11">
    <source>
        <dbReference type="SAM" id="MobiDB-lite"/>
    </source>
</evidence>
<dbReference type="Gene3D" id="3.30.160.60">
    <property type="entry name" value="Classic Zinc Finger"/>
    <property type="match status" value="9"/>
</dbReference>
<dbReference type="Pfam" id="PF13909">
    <property type="entry name" value="zf-H2C2_5"/>
    <property type="match status" value="1"/>
</dbReference>
<dbReference type="GO" id="GO:0008270">
    <property type="term" value="F:zinc ion binding"/>
    <property type="evidence" value="ECO:0007669"/>
    <property type="project" value="UniProtKB-KW"/>
</dbReference>
<organism evidence="13 14">
    <name type="scientific">Astatotilapia calliptera</name>
    <name type="common">Eastern happy</name>
    <name type="synonym">Chromis callipterus</name>
    <dbReference type="NCBI Taxonomy" id="8154"/>
    <lineage>
        <taxon>Eukaryota</taxon>
        <taxon>Metazoa</taxon>
        <taxon>Chordata</taxon>
        <taxon>Craniata</taxon>
        <taxon>Vertebrata</taxon>
        <taxon>Euteleostomi</taxon>
        <taxon>Actinopterygii</taxon>
        <taxon>Neopterygii</taxon>
        <taxon>Teleostei</taxon>
        <taxon>Neoteleostei</taxon>
        <taxon>Acanthomorphata</taxon>
        <taxon>Ovalentaria</taxon>
        <taxon>Cichlomorphae</taxon>
        <taxon>Cichliformes</taxon>
        <taxon>Cichlidae</taxon>
        <taxon>African cichlids</taxon>
        <taxon>Pseudocrenilabrinae</taxon>
        <taxon>Haplochromini</taxon>
        <taxon>Astatotilapia</taxon>
    </lineage>
</organism>
<dbReference type="InterPro" id="IPR036236">
    <property type="entry name" value="Znf_C2H2_sf"/>
</dbReference>
<feature type="domain" description="C2H2-type" evidence="12">
    <location>
        <begin position="786"/>
        <end position="813"/>
    </location>
</feature>
<keyword evidence="4 10" id="KW-0863">Zinc-finger</keyword>
<feature type="region of interest" description="Disordered" evidence="11">
    <location>
        <begin position="63"/>
        <end position="121"/>
    </location>
</feature>
<feature type="compositionally biased region" description="Polar residues" evidence="11">
    <location>
        <begin position="279"/>
        <end position="288"/>
    </location>
</feature>
<dbReference type="GO" id="GO:0000981">
    <property type="term" value="F:DNA-binding transcription factor activity, RNA polymerase II-specific"/>
    <property type="evidence" value="ECO:0007669"/>
    <property type="project" value="TreeGrafter"/>
</dbReference>
<evidence type="ECO:0000256" key="6">
    <source>
        <dbReference type="ARBA" id="ARBA00023015"/>
    </source>
</evidence>
<dbReference type="RefSeq" id="XP_026039765.1">
    <property type="nucleotide sequence ID" value="XM_026183980.1"/>
</dbReference>
<dbReference type="GeneID" id="113031682"/>
<dbReference type="FunFam" id="3.30.160.60:FF:001756">
    <property type="entry name" value="Zinc finger and AT-hook domain containing"/>
    <property type="match status" value="1"/>
</dbReference>
<feature type="domain" description="C2H2-type" evidence="12">
    <location>
        <begin position="457"/>
        <end position="484"/>
    </location>
</feature>
<evidence type="ECO:0000259" key="12">
    <source>
        <dbReference type="PROSITE" id="PS50157"/>
    </source>
</evidence>
<evidence type="ECO:0000256" key="1">
    <source>
        <dbReference type="ARBA" id="ARBA00004123"/>
    </source>
</evidence>
<feature type="compositionally biased region" description="Low complexity" evidence="11">
    <location>
        <begin position="289"/>
        <end position="301"/>
    </location>
</feature>
<feature type="domain" description="C2H2-type" evidence="12">
    <location>
        <begin position="11"/>
        <end position="39"/>
    </location>
</feature>
<sequence length="1234" mass="139229">MDGQKAAGSVFMCRLCNVFSPSRSQLLAHCSQLHPQQEPLDDIIIALQPLVADPVEKLAETLVKRKRGRPKGSTKKIRTDLTEGTAISSHSPENNSREEKRKKEEIQQFSSAEAQNNDGISGLECRHCHRSFSNRRQILKHICLREEDEDADEEENGSISGTAEGEGTENVDPGGVDPNQNKHNQTQSGLDRESKGGNSRSLKTNHSCISKEGGQATGNKKSVISVVLTEYETLPGVFKMVPVEEGSAEAESGSIKPQSQPQHSAVVQNESHDVASEAITDNPQTDQEPSSNPTTTTTTNSRGFQECSIKQDASNLPQSHLKIFACEFCNKIFKFRHSLVAHLRTHTQEKPFQCLHCDYASAIKANLNVHLRKHTGEKFSCQHCPFTCLSPGHLKVHIERVHMKVKQHCGFCEKKYSDVKNLLKHMEKRHNLKDPTVYQSYQQLRLKTRQGLRQLLYHCHICNRRFKNHLERERHMLVHGPKRPYACLLCDHAVTKMVALSAHVRKHLFLYVCSVCNEKFVSSQRLKSHLTECHPGLDQEQTFTDSINSSYYLAQPGGDMLGSEASMDTQECRIPQEREEDRIREEDGQHGTGGKEWEDVEREQLREEREQENEEEQANKNPAESLEAVPLIDGEMGKEVGIEEREAQPTFKDGQEEAAAEKMSHINTPDSCSSAAERLKEDSHTLLSQENIQSPHLEAGTQKNGHAPAENTRTSSSSSSSGTITPSDASACTHLSAGPDNSQAAQSEEVSEGSHHNAFEQVFSSLQKTQLNMETFQRLRKIYGELECQYCGKLFWYRVHYNSHVRTHTKEHLHYCSKCSYSSITKSSLKRHQIQKHSGLLLTCSNPDCKYSTPDKYKLQAHMRTHKEQGRSETCPVCHRNYPEHRLKHHIKTSHPDTLPIQGKGLMVQRAEKCPYCDSYFLKNSSDFQQHIWAHQGLKPYVCNVCDYAGRSKSNLKTHMNRHNTERRHLCDLCGKKFKSKVTLKSHRLSHTDEGKRFQCSECDFTSVSKPSLLRHMEQHAKFKPFRCAHCHYSCNIAGALKRHYNVKHPDQRYENAGPGLPNPDALKQQGGMKCPECEFVYGTKWELNRHLKSKHSLKVVEGPWEVGEEVEAQYVSVEDEQHLSEAALATLQDNVNIQQITELSSETQDAVTSMVAMAPGTVAVVQQLQVADEQEVGNCSNQLMVVNTEGALNGDQVMVLEEGHSLEALTVLTQGDDTHHYIVYVQEHTVEIN</sequence>
<evidence type="ECO:0000313" key="13">
    <source>
        <dbReference type="Ensembl" id="ENSACLP00000019698.1"/>
    </source>
</evidence>
<dbReference type="Proteomes" id="UP000265100">
    <property type="component" value="Chromosome 11"/>
</dbReference>
<dbReference type="OrthoDB" id="10015593at2759"/>
<feature type="compositionally biased region" description="Polar residues" evidence="11">
    <location>
        <begin position="255"/>
        <end position="269"/>
    </location>
</feature>
<dbReference type="GO" id="GO:0043565">
    <property type="term" value="F:sequence-specific DNA binding"/>
    <property type="evidence" value="ECO:0007669"/>
    <property type="project" value="TreeGrafter"/>
</dbReference>
<dbReference type="InterPro" id="IPR013087">
    <property type="entry name" value="Znf_C2H2_type"/>
</dbReference>
<feature type="compositionally biased region" description="Polar residues" evidence="11">
    <location>
        <begin position="196"/>
        <end position="208"/>
    </location>
</feature>
<feature type="compositionally biased region" description="Polar residues" evidence="11">
    <location>
        <begin position="107"/>
        <end position="119"/>
    </location>
</feature>
<dbReference type="PROSITE" id="PS50157">
    <property type="entry name" value="ZINC_FINGER_C2H2_2"/>
    <property type="match status" value="11"/>
</dbReference>
<feature type="compositionally biased region" description="Polar residues" evidence="11">
    <location>
        <begin position="665"/>
        <end position="674"/>
    </location>
</feature>
<evidence type="ECO:0000313" key="14">
    <source>
        <dbReference type="Proteomes" id="UP000265100"/>
    </source>
</evidence>
<keyword evidence="7" id="KW-0238">DNA-binding</keyword>
<keyword evidence="8" id="KW-0804">Transcription</keyword>
<evidence type="ECO:0000256" key="3">
    <source>
        <dbReference type="ARBA" id="ARBA00022737"/>
    </source>
</evidence>
<evidence type="ECO:0000256" key="8">
    <source>
        <dbReference type="ARBA" id="ARBA00023163"/>
    </source>
</evidence>
<dbReference type="Bgee" id="ENSACLG00000013397">
    <property type="expression patterns" value="Expressed in testis and 7 other cell types or tissues"/>
</dbReference>
<feature type="domain" description="C2H2-type" evidence="12">
    <location>
        <begin position="998"/>
        <end position="1025"/>
    </location>
</feature>
<dbReference type="PROSITE" id="PS00028">
    <property type="entry name" value="ZINC_FINGER_C2H2_1"/>
    <property type="match status" value="9"/>
</dbReference>
<feature type="domain" description="C2H2-type" evidence="12">
    <location>
        <begin position="969"/>
        <end position="996"/>
    </location>
</feature>
<dbReference type="SUPFAM" id="SSF57667">
    <property type="entry name" value="beta-beta-alpha zinc fingers"/>
    <property type="match status" value="7"/>
</dbReference>
<evidence type="ECO:0000256" key="10">
    <source>
        <dbReference type="PROSITE-ProRule" id="PRU00042"/>
    </source>
</evidence>
<keyword evidence="2" id="KW-0479">Metal-binding</keyword>
<dbReference type="Pfam" id="PF00096">
    <property type="entry name" value="zf-C2H2"/>
    <property type="match status" value="4"/>
</dbReference>
<dbReference type="Ensembl" id="ENSACLT00000020155.2">
    <property type="protein sequence ID" value="ENSACLP00000019698.1"/>
    <property type="gene ID" value="ENSACLG00000013397.2"/>
</dbReference>
<dbReference type="SMART" id="SM00355">
    <property type="entry name" value="ZnF_C2H2"/>
    <property type="match status" value="19"/>
</dbReference>
<dbReference type="FunFam" id="3.30.160.60:FF:000255">
    <property type="entry name" value="Zinc finger and AT-hook domain containing"/>
    <property type="match status" value="1"/>
</dbReference>
<evidence type="ECO:0000256" key="9">
    <source>
        <dbReference type="ARBA" id="ARBA00023242"/>
    </source>
</evidence>
<evidence type="ECO:0000256" key="5">
    <source>
        <dbReference type="ARBA" id="ARBA00022833"/>
    </source>
</evidence>
<feature type="region of interest" description="Disordered" evidence="11">
    <location>
        <begin position="248"/>
        <end position="302"/>
    </location>
</feature>
<feature type="domain" description="C2H2-type" evidence="12">
    <location>
        <begin position="511"/>
        <end position="539"/>
    </location>
</feature>
<feature type="domain" description="C2H2-type" evidence="12">
    <location>
        <begin position="352"/>
        <end position="379"/>
    </location>
</feature>
<feature type="compositionally biased region" description="Polar residues" evidence="11">
    <location>
        <begin position="178"/>
        <end position="189"/>
    </location>
</feature>
<proteinExistence type="predicted"/>
<feature type="region of interest" description="Disordered" evidence="11">
    <location>
        <begin position="645"/>
        <end position="684"/>
    </location>
</feature>
<dbReference type="PANTHER" id="PTHR24408">
    <property type="entry name" value="ZINC FINGER PROTEIN"/>
    <property type="match status" value="1"/>
</dbReference>
<dbReference type="OMA" id="WEQTTEI"/>
<reference evidence="14" key="2">
    <citation type="submission" date="2023-03" db="EMBL/GenBank/DDBJ databases">
        <authorList>
            <consortium name="Wellcome Sanger Institute Data Sharing"/>
        </authorList>
    </citation>
    <scope>NUCLEOTIDE SEQUENCE [LARGE SCALE GENOMIC DNA]</scope>
</reference>
<reference evidence="13 14" key="1">
    <citation type="submission" date="2018-05" db="EMBL/GenBank/DDBJ databases">
        <authorList>
            <person name="Datahose"/>
        </authorList>
    </citation>
    <scope>NUCLEOTIDE SEQUENCE</scope>
</reference>
<reference evidence="13" key="3">
    <citation type="submission" date="2025-08" db="UniProtKB">
        <authorList>
            <consortium name="Ensembl"/>
        </authorList>
    </citation>
    <scope>IDENTIFICATION</scope>
</reference>